<evidence type="ECO:0000313" key="2">
    <source>
        <dbReference type="Proteomes" id="UP001064489"/>
    </source>
</evidence>
<proteinExistence type="predicted"/>
<reference evidence="1" key="2">
    <citation type="submission" date="2023-02" db="EMBL/GenBank/DDBJ databases">
        <authorList>
            <person name="Swenson N.G."/>
            <person name="Wegrzyn J.L."/>
            <person name="Mcevoy S.L."/>
        </authorList>
    </citation>
    <scope>NUCLEOTIDE SEQUENCE</scope>
    <source>
        <strain evidence="1">91603</strain>
        <tissue evidence="1">Leaf</tissue>
    </source>
</reference>
<gene>
    <name evidence="1" type="ORF">LWI28_018742</name>
</gene>
<keyword evidence="2" id="KW-1185">Reference proteome</keyword>
<dbReference type="EMBL" id="JAJSOW010000107">
    <property type="protein sequence ID" value="KAI9157222.1"/>
    <property type="molecule type" value="Genomic_DNA"/>
</dbReference>
<protein>
    <submittedName>
        <fullName evidence="1">Uncharacterized protein</fullName>
    </submittedName>
</protein>
<sequence>MDDHCSSLLLNVNGVAGLVTRHFYWLLGFAELEDFVIQTKGQAMKHRSLKNNFKMSWFLKEEISKAIKIGVSFGFDFNDKEVGLANIFAKAKRRLILSG</sequence>
<organism evidence="1 2">
    <name type="scientific">Acer negundo</name>
    <name type="common">Box elder</name>
    <dbReference type="NCBI Taxonomy" id="4023"/>
    <lineage>
        <taxon>Eukaryota</taxon>
        <taxon>Viridiplantae</taxon>
        <taxon>Streptophyta</taxon>
        <taxon>Embryophyta</taxon>
        <taxon>Tracheophyta</taxon>
        <taxon>Spermatophyta</taxon>
        <taxon>Magnoliopsida</taxon>
        <taxon>eudicotyledons</taxon>
        <taxon>Gunneridae</taxon>
        <taxon>Pentapetalae</taxon>
        <taxon>rosids</taxon>
        <taxon>malvids</taxon>
        <taxon>Sapindales</taxon>
        <taxon>Sapindaceae</taxon>
        <taxon>Hippocastanoideae</taxon>
        <taxon>Acereae</taxon>
        <taxon>Acer</taxon>
    </lineage>
</organism>
<accession>A0AAD5IAX0</accession>
<evidence type="ECO:0000313" key="1">
    <source>
        <dbReference type="EMBL" id="KAI9157222.1"/>
    </source>
</evidence>
<reference evidence="1" key="1">
    <citation type="journal article" date="2022" name="Plant J.">
        <title>Strategies of tolerance reflected in two North American maple genomes.</title>
        <authorList>
            <person name="McEvoy S.L."/>
            <person name="Sezen U.U."/>
            <person name="Trouern-Trend A."/>
            <person name="McMahon S.M."/>
            <person name="Schaberg P.G."/>
            <person name="Yang J."/>
            <person name="Wegrzyn J.L."/>
            <person name="Swenson N.G."/>
        </authorList>
    </citation>
    <scope>NUCLEOTIDE SEQUENCE</scope>
    <source>
        <strain evidence="1">91603</strain>
    </source>
</reference>
<dbReference type="Proteomes" id="UP001064489">
    <property type="component" value="Chromosome 12"/>
</dbReference>
<comment type="caution">
    <text evidence="1">The sequence shown here is derived from an EMBL/GenBank/DDBJ whole genome shotgun (WGS) entry which is preliminary data.</text>
</comment>
<dbReference type="AlphaFoldDB" id="A0AAD5IAX0"/>
<name>A0AAD5IAX0_ACENE</name>